<dbReference type="RefSeq" id="WP_150486330.1">
    <property type="nucleotide sequence ID" value="NZ_BMUV01000027.1"/>
</dbReference>
<protein>
    <submittedName>
        <fullName evidence="2">Uncharacterized protein</fullName>
    </submittedName>
</protein>
<dbReference type="KEGG" id="snk:CP967_02445"/>
<name>A0A5J6F4N4_9ACTN</name>
<evidence type="ECO:0000313" key="3">
    <source>
        <dbReference type="Proteomes" id="UP000326178"/>
    </source>
</evidence>
<accession>A0A5J6F4N4</accession>
<feature type="region of interest" description="Disordered" evidence="1">
    <location>
        <begin position="1"/>
        <end position="23"/>
    </location>
</feature>
<keyword evidence="3" id="KW-1185">Reference proteome</keyword>
<sequence>MNVALCPVTPATSRPLSETDTGFTRTEATPVAATPVTAAAFVAGIALGVAVCQAIGSQEPVIQ</sequence>
<proteinExistence type="predicted"/>
<organism evidence="2 3">
    <name type="scientific">Streptomyces nitrosporeus</name>
    <dbReference type="NCBI Taxonomy" id="28894"/>
    <lineage>
        <taxon>Bacteria</taxon>
        <taxon>Bacillati</taxon>
        <taxon>Actinomycetota</taxon>
        <taxon>Actinomycetes</taxon>
        <taxon>Kitasatosporales</taxon>
        <taxon>Streptomycetaceae</taxon>
        <taxon>Streptomyces</taxon>
    </lineage>
</organism>
<feature type="compositionally biased region" description="Polar residues" evidence="1">
    <location>
        <begin position="10"/>
        <end position="23"/>
    </location>
</feature>
<evidence type="ECO:0000313" key="2">
    <source>
        <dbReference type="EMBL" id="QEU70966.1"/>
    </source>
</evidence>
<evidence type="ECO:0000256" key="1">
    <source>
        <dbReference type="SAM" id="MobiDB-lite"/>
    </source>
</evidence>
<dbReference type="Proteomes" id="UP000326178">
    <property type="component" value="Chromosome"/>
</dbReference>
<dbReference type="EMBL" id="CP023702">
    <property type="protein sequence ID" value="QEU70966.1"/>
    <property type="molecule type" value="Genomic_DNA"/>
</dbReference>
<dbReference type="AlphaFoldDB" id="A0A5J6F4N4"/>
<reference evidence="2 3" key="1">
    <citation type="submission" date="2017-09" db="EMBL/GenBank/DDBJ databases">
        <authorList>
            <person name="Lee N."/>
            <person name="Cho B.-K."/>
        </authorList>
    </citation>
    <scope>NUCLEOTIDE SEQUENCE [LARGE SCALE GENOMIC DNA]</scope>
    <source>
        <strain evidence="2 3">ATCC 12769</strain>
    </source>
</reference>
<gene>
    <name evidence="2" type="ORF">CP967_02445</name>
</gene>